<feature type="signal peptide" evidence="1">
    <location>
        <begin position="1"/>
        <end position="27"/>
    </location>
</feature>
<evidence type="ECO:0000256" key="1">
    <source>
        <dbReference type="SAM" id="SignalP"/>
    </source>
</evidence>
<protein>
    <recommendedName>
        <fullName evidence="4">Secreted protein</fullName>
    </recommendedName>
</protein>
<dbReference type="GeneID" id="54304914"/>
<keyword evidence="1" id="KW-0732">Signal</keyword>
<organism evidence="2 3">
    <name type="scientific">Aplosporella prunicola CBS 121167</name>
    <dbReference type="NCBI Taxonomy" id="1176127"/>
    <lineage>
        <taxon>Eukaryota</taxon>
        <taxon>Fungi</taxon>
        <taxon>Dikarya</taxon>
        <taxon>Ascomycota</taxon>
        <taxon>Pezizomycotina</taxon>
        <taxon>Dothideomycetes</taxon>
        <taxon>Dothideomycetes incertae sedis</taxon>
        <taxon>Botryosphaeriales</taxon>
        <taxon>Aplosporellaceae</taxon>
        <taxon>Aplosporella</taxon>
    </lineage>
</organism>
<reference evidence="2" key="1">
    <citation type="journal article" date="2020" name="Stud. Mycol.">
        <title>101 Dothideomycetes genomes: a test case for predicting lifestyles and emergence of pathogens.</title>
        <authorList>
            <person name="Haridas S."/>
            <person name="Albert R."/>
            <person name="Binder M."/>
            <person name="Bloem J."/>
            <person name="Labutti K."/>
            <person name="Salamov A."/>
            <person name="Andreopoulos B."/>
            <person name="Baker S."/>
            <person name="Barry K."/>
            <person name="Bills G."/>
            <person name="Bluhm B."/>
            <person name="Cannon C."/>
            <person name="Castanera R."/>
            <person name="Culley D."/>
            <person name="Daum C."/>
            <person name="Ezra D."/>
            <person name="Gonzalez J."/>
            <person name="Henrissat B."/>
            <person name="Kuo A."/>
            <person name="Liang C."/>
            <person name="Lipzen A."/>
            <person name="Lutzoni F."/>
            <person name="Magnuson J."/>
            <person name="Mondo S."/>
            <person name="Nolan M."/>
            <person name="Ohm R."/>
            <person name="Pangilinan J."/>
            <person name="Park H.-J."/>
            <person name="Ramirez L."/>
            <person name="Alfaro M."/>
            <person name="Sun H."/>
            <person name="Tritt A."/>
            <person name="Yoshinaga Y."/>
            <person name="Zwiers L.-H."/>
            <person name="Turgeon B."/>
            <person name="Goodwin S."/>
            <person name="Spatafora J."/>
            <person name="Crous P."/>
            <person name="Grigoriev I."/>
        </authorList>
    </citation>
    <scope>NUCLEOTIDE SEQUENCE</scope>
    <source>
        <strain evidence="2">CBS 121167</strain>
    </source>
</reference>
<accession>A0A6A6B2I2</accession>
<gene>
    <name evidence="2" type="ORF">K452DRAFT_99317</name>
</gene>
<feature type="chain" id="PRO_5025391860" description="Secreted protein" evidence="1">
    <location>
        <begin position="28"/>
        <end position="191"/>
    </location>
</feature>
<dbReference type="EMBL" id="ML995501">
    <property type="protein sequence ID" value="KAF2137583.1"/>
    <property type="molecule type" value="Genomic_DNA"/>
</dbReference>
<sequence length="191" mass="20769">MEFCARPFHPLPAIIYLALCLTLFSRGPLSPSARPAAGGGRHRCVGSCVRAPSAPCRNRSSVHRPAGRGSPMPASVSSLRASLFMTLVHRAVRHLAALDLCIFVEMPRYNCLVRVLADESNAINLLESLRNPSRRCIGLEADERRLLVHRLPEGQPRQLHHSQHRGFALAPLPLLALVAGRQVVAQGAAVC</sequence>
<name>A0A6A6B2I2_9PEZI</name>
<dbReference type="RefSeq" id="XP_033393298.1">
    <property type="nucleotide sequence ID" value="XM_033547407.1"/>
</dbReference>
<evidence type="ECO:0000313" key="2">
    <source>
        <dbReference type="EMBL" id="KAF2137583.1"/>
    </source>
</evidence>
<dbReference type="AlphaFoldDB" id="A0A6A6B2I2"/>
<proteinExistence type="predicted"/>
<evidence type="ECO:0008006" key="4">
    <source>
        <dbReference type="Google" id="ProtNLM"/>
    </source>
</evidence>
<keyword evidence="3" id="KW-1185">Reference proteome</keyword>
<evidence type="ECO:0000313" key="3">
    <source>
        <dbReference type="Proteomes" id="UP000799438"/>
    </source>
</evidence>
<dbReference type="Proteomes" id="UP000799438">
    <property type="component" value="Unassembled WGS sequence"/>
</dbReference>